<reference evidence="2" key="1">
    <citation type="submission" date="2016-11" db="UniProtKB">
        <authorList>
            <consortium name="WormBaseParasite"/>
        </authorList>
    </citation>
    <scope>IDENTIFICATION</scope>
</reference>
<sequence length="94" mass="10717">MWNLCRGIPRRRFRSCSSYTLGQKASHLLRVSCEDATLARGAEDRVWHSVKLKPAKGEHARDIDRFQVADVKLLTKRVLMPDHGVIWLQCAVCG</sequence>
<dbReference type="AlphaFoldDB" id="A0A1I7YA07"/>
<dbReference type="Proteomes" id="UP000095287">
    <property type="component" value="Unplaced"/>
</dbReference>
<protein>
    <submittedName>
        <fullName evidence="2">Uncharacterized protein</fullName>
    </submittedName>
</protein>
<name>A0A1I7YA07_9BILA</name>
<keyword evidence="1" id="KW-1185">Reference proteome</keyword>
<accession>A0A1I7YA07</accession>
<evidence type="ECO:0000313" key="2">
    <source>
        <dbReference type="WBParaSite" id="L893_g14185.t1"/>
    </source>
</evidence>
<proteinExistence type="predicted"/>
<dbReference type="WBParaSite" id="L893_g14185.t1">
    <property type="protein sequence ID" value="L893_g14185.t1"/>
    <property type="gene ID" value="L893_g14185"/>
</dbReference>
<organism evidence="1 2">
    <name type="scientific">Steinernema glaseri</name>
    <dbReference type="NCBI Taxonomy" id="37863"/>
    <lineage>
        <taxon>Eukaryota</taxon>
        <taxon>Metazoa</taxon>
        <taxon>Ecdysozoa</taxon>
        <taxon>Nematoda</taxon>
        <taxon>Chromadorea</taxon>
        <taxon>Rhabditida</taxon>
        <taxon>Tylenchina</taxon>
        <taxon>Panagrolaimomorpha</taxon>
        <taxon>Strongyloidoidea</taxon>
        <taxon>Steinernematidae</taxon>
        <taxon>Steinernema</taxon>
    </lineage>
</organism>
<evidence type="ECO:0000313" key="1">
    <source>
        <dbReference type="Proteomes" id="UP000095287"/>
    </source>
</evidence>